<sequence>MGAPTGYFGTPIYGWVSESLWVEFFHGEYKYGGAHGSMAHAMGTALEHCVDYKGS</sequence>
<dbReference type="EMBL" id="JXTC01000084">
    <property type="protein sequence ID" value="PON90355.1"/>
    <property type="molecule type" value="Genomic_DNA"/>
</dbReference>
<gene>
    <name evidence="1" type="ORF">TorRG33x02_138240</name>
</gene>
<dbReference type="Proteomes" id="UP000237000">
    <property type="component" value="Unassembled WGS sequence"/>
</dbReference>
<protein>
    <submittedName>
        <fullName evidence="1">Uncharacterized protein</fullName>
    </submittedName>
</protein>
<accession>A0A2P5EXU0</accession>
<organism evidence="1 2">
    <name type="scientific">Trema orientale</name>
    <name type="common">Charcoal tree</name>
    <name type="synonym">Celtis orientalis</name>
    <dbReference type="NCBI Taxonomy" id="63057"/>
    <lineage>
        <taxon>Eukaryota</taxon>
        <taxon>Viridiplantae</taxon>
        <taxon>Streptophyta</taxon>
        <taxon>Embryophyta</taxon>
        <taxon>Tracheophyta</taxon>
        <taxon>Spermatophyta</taxon>
        <taxon>Magnoliopsida</taxon>
        <taxon>eudicotyledons</taxon>
        <taxon>Gunneridae</taxon>
        <taxon>Pentapetalae</taxon>
        <taxon>rosids</taxon>
        <taxon>fabids</taxon>
        <taxon>Rosales</taxon>
        <taxon>Cannabaceae</taxon>
        <taxon>Trema</taxon>
    </lineage>
</organism>
<proteinExistence type="predicted"/>
<evidence type="ECO:0000313" key="2">
    <source>
        <dbReference type="Proteomes" id="UP000237000"/>
    </source>
</evidence>
<reference evidence="2" key="1">
    <citation type="submission" date="2016-06" db="EMBL/GenBank/DDBJ databases">
        <title>Parallel loss of symbiosis genes in relatives of nitrogen-fixing non-legume Parasponia.</title>
        <authorList>
            <person name="Van Velzen R."/>
            <person name="Holmer R."/>
            <person name="Bu F."/>
            <person name="Rutten L."/>
            <person name="Van Zeijl A."/>
            <person name="Liu W."/>
            <person name="Santuari L."/>
            <person name="Cao Q."/>
            <person name="Sharma T."/>
            <person name="Shen D."/>
            <person name="Roswanjaya Y."/>
            <person name="Wardhani T."/>
            <person name="Kalhor M.S."/>
            <person name="Jansen J."/>
            <person name="Van den Hoogen J."/>
            <person name="Gungor B."/>
            <person name="Hartog M."/>
            <person name="Hontelez J."/>
            <person name="Verver J."/>
            <person name="Yang W.-C."/>
            <person name="Schijlen E."/>
            <person name="Repin R."/>
            <person name="Schilthuizen M."/>
            <person name="Schranz E."/>
            <person name="Heidstra R."/>
            <person name="Miyata K."/>
            <person name="Fedorova E."/>
            <person name="Kohlen W."/>
            <person name="Bisseling T."/>
            <person name="Smit S."/>
            <person name="Geurts R."/>
        </authorList>
    </citation>
    <scope>NUCLEOTIDE SEQUENCE [LARGE SCALE GENOMIC DNA]</scope>
    <source>
        <strain evidence="2">cv. RG33-2</strain>
    </source>
</reference>
<name>A0A2P5EXU0_TREOI</name>
<feature type="non-terminal residue" evidence="1">
    <location>
        <position position="55"/>
    </location>
</feature>
<dbReference type="InParanoid" id="A0A2P5EXU0"/>
<comment type="caution">
    <text evidence="1">The sequence shown here is derived from an EMBL/GenBank/DDBJ whole genome shotgun (WGS) entry which is preliminary data.</text>
</comment>
<keyword evidence="2" id="KW-1185">Reference proteome</keyword>
<evidence type="ECO:0000313" key="1">
    <source>
        <dbReference type="EMBL" id="PON90355.1"/>
    </source>
</evidence>
<dbReference type="AlphaFoldDB" id="A0A2P5EXU0"/>